<dbReference type="GeneID" id="118349416"/>
<keyword evidence="7 9" id="KW-0472">Membrane</keyword>
<feature type="region of interest" description="Disordered" evidence="10">
    <location>
        <begin position="1"/>
        <end position="29"/>
    </location>
</feature>
<evidence type="ECO:0000313" key="12">
    <source>
        <dbReference type="RefSeq" id="XP_035549719.1"/>
    </source>
</evidence>
<reference evidence="12" key="1">
    <citation type="submission" date="2025-08" db="UniProtKB">
        <authorList>
            <consortium name="RefSeq"/>
        </authorList>
    </citation>
    <scope>IDENTIFICATION</scope>
    <source>
        <tissue evidence="12">Leaves</tissue>
    </source>
</reference>
<proteinExistence type="inferred from homology"/>
<dbReference type="GO" id="GO:0030026">
    <property type="term" value="P:intracellular manganese ion homeostasis"/>
    <property type="evidence" value="ECO:0000318"/>
    <property type="project" value="GO_Central"/>
</dbReference>
<dbReference type="Proteomes" id="UP000235220">
    <property type="component" value="Chromosome 9"/>
</dbReference>
<evidence type="ECO:0000256" key="4">
    <source>
        <dbReference type="ARBA" id="ARBA00022554"/>
    </source>
</evidence>
<dbReference type="InParanoid" id="A0A6P9EQ25"/>
<feature type="transmembrane region" description="Helical" evidence="9">
    <location>
        <begin position="32"/>
        <end position="54"/>
    </location>
</feature>
<evidence type="ECO:0000256" key="2">
    <source>
        <dbReference type="ARBA" id="ARBA00007049"/>
    </source>
</evidence>
<evidence type="ECO:0000256" key="10">
    <source>
        <dbReference type="SAM" id="MobiDB-lite"/>
    </source>
</evidence>
<dbReference type="GO" id="GO:0005774">
    <property type="term" value="C:vacuolar membrane"/>
    <property type="evidence" value="ECO:0007669"/>
    <property type="project" value="UniProtKB-SubCell"/>
</dbReference>
<keyword evidence="9" id="KW-0813">Transport</keyword>
<dbReference type="GO" id="GO:0005381">
    <property type="term" value="F:iron ion transmembrane transporter activity"/>
    <property type="evidence" value="ECO:0000318"/>
    <property type="project" value="GO_Central"/>
</dbReference>
<evidence type="ECO:0000256" key="8">
    <source>
        <dbReference type="ARBA" id="ARBA00044464"/>
    </source>
</evidence>
<dbReference type="PANTHER" id="PTHR31851">
    <property type="entry name" value="FE(2+)/MN(2+) TRANSPORTER PCL1"/>
    <property type="match status" value="1"/>
</dbReference>
<evidence type="ECO:0000256" key="5">
    <source>
        <dbReference type="ARBA" id="ARBA00022692"/>
    </source>
</evidence>
<dbReference type="OrthoDB" id="73465at2759"/>
<keyword evidence="9" id="KW-0406">Ion transport</keyword>
<dbReference type="AlphaFoldDB" id="A0A6P9EQ25"/>
<feature type="transmembrane region" description="Helical" evidence="9">
    <location>
        <begin position="90"/>
        <end position="112"/>
    </location>
</feature>
<keyword evidence="3" id="KW-0410">Iron transport</keyword>
<dbReference type="Pfam" id="PF01988">
    <property type="entry name" value="VIT1"/>
    <property type="match status" value="1"/>
</dbReference>
<evidence type="ECO:0000256" key="7">
    <source>
        <dbReference type="ARBA" id="ARBA00023136"/>
    </source>
</evidence>
<dbReference type="GO" id="GO:0005384">
    <property type="term" value="F:manganese ion transmembrane transporter activity"/>
    <property type="evidence" value="ECO:0000318"/>
    <property type="project" value="GO_Central"/>
</dbReference>
<protein>
    <recommendedName>
        <fullName evidence="9">Vacuolar iron transporter</fullName>
    </recommendedName>
</protein>
<keyword evidence="3" id="KW-0408">Iron</keyword>
<organism evidence="11 12">
    <name type="scientific">Juglans regia</name>
    <name type="common">English walnut</name>
    <dbReference type="NCBI Taxonomy" id="51240"/>
    <lineage>
        <taxon>Eukaryota</taxon>
        <taxon>Viridiplantae</taxon>
        <taxon>Streptophyta</taxon>
        <taxon>Embryophyta</taxon>
        <taxon>Tracheophyta</taxon>
        <taxon>Spermatophyta</taxon>
        <taxon>Magnoliopsida</taxon>
        <taxon>eudicotyledons</taxon>
        <taxon>Gunneridae</taxon>
        <taxon>Pentapetalae</taxon>
        <taxon>rosids</taxon>
        <taxon>fabids</taxon>
        <taxon>Fagales</taxon>
        <taxon>Juglandaceae</taxon>
        <taxon>Juglans</taxon>
    </lineage>
</organism>
<comment type="catalytic activity">
    <reaction evidence="8">
        <text>Fe(2+)(in) = Fe(2+)(out)</text>
        <dbReference type="Rhea" id="RHEA:28486"/>
        <dbReference type="ChEBI" id="CHEBI:29033"/>
    </reaction>
    <physiologicalReaction direction="left-to-right" evidence="8">
        <dbReference type="Rhea" id="RHEA:28487"/>
    </physiologicalReaction>
</comment>
<comment type="caution">
    <text evidence="9">Lacks conserved residue(s) required for the propagation of feature annotation.</text>
</comment>
<evidence type="ECO:0000256" key="1">
    <source>
        <dbReference type="ARBA" id="ARBA00004128"/>
    </source>
</evidence>
<evidence type="ECO:0000256" key="3">
    <source>
        <dbReference type="ARBA" id="ARBA00022496"/>
    </source>
</evidence>
<keyword evidence="11" id="KW-1185">Reference proteome</keyword>
<comment type="subcellular location">
    <subcellularLocation>
        <location evidence="1 9">Vacuole membrane</location>
        <topology evidence="1 9">Multi-pass membrane protein</topology>
    </subcellularLocation>
</comment>
<keyword evidence="6 9" id="KW-1133">Transmembrane helix</keyword>
<dbReference type="GO" id="GO:0140315">
    <property type="term" value="F:iron ion sequestering activity"/>
    <property type="evidence" value="ECO:0007669"/>
    <property type="project" value="UniProtKB-UniRule"/>
</dbReference>
<dbReference type="GO" id="GO:0016020">
    <property type="term" value="C:membrane"/>
    <property type="evidence" value="ECO:0000318"/>
    <property type="project" value="GO_Central"/>
</dbReference>
<dbReference type="RefSeq" id="XP_035549719.1">
    <property type="nucleotide sequence ID" value="XM_035693826.1"/>
</dbReference>
<name>A0A6P9EQ25_JUGRE</name>
<keyword evidence="4 9" id="KW-0926">Vacuole</keyword>
<evidence type="ECO:0000256" key="9">
    <source>
        <dbReference type="RuleBase" id="RU369115"/>
    </source>
</evidence>
<evidence type="ECO:0000256" key="6">
    <source>
        <dbReference type="ARBA" id="ARBA00022989"/>
    </source>
</evidence>
<feature type="compositionally biased region" description="Basic and acidic residues" evidence="10">
    <location>
        <begin position="1"/>
        <end position="12"/>
    </location>
</feature>
<keyword evidence="5 9" id="KW-0812">Transmembrane</keyword>
<comment type="similarity">
    <text evidence="2 9">Belongs to the CCC1 family.</text>
</comment>
<dbReference type="InterPro" id="IPR008217">
    <property type="entry name" value="Ccc1_fam"/>
</dbReference>
<gene>
    <name evidence="12" type="primary">LOC118349416</name>
</gene>
<evidence type="ECO:0000313" key="11">
    <source>
        <dbReference type="Proteomes" id="UP000235220"/>
    </source>
</evidence>
<sequence>MKRDQKQHRGDIDGQGSEEEEKDQSLPNPMQAAATSALAFSVGALVPLLAASFIKEYKVRVGMVVGAVSLALLVFGWLEALLGKVPAFKSVVRVLVGGLLAMAITFGLTKLIGSSGL</sequence>
<feature type="transmembrane region" description="Helical" evidence="9">
    <location>
        <begin position="61"/>
        <end position="78"/>
    </location>
</feature>
<accession>A0A6P9EQ25</accession>
<dbReference type="KEGG" id="jre:118349416"/>
<comment type="function">
    <text evidence="9">Vacuolar Fe(2+) uptake transporter.</text>
</comment>